<dbReference type="PANTHER" id="PTHR30483">
    <property type="entry name" value="LEUCINE-SPECIFIC-BINDING PROTEIN"/>
    <property type="match status" value="1"/>
</dbReference>
<feature type="domain" description="Leucine-binding protein" evidence="4">
    <location>
        <begin position="65"/>
        <end position="376"/>
    </location>
</feature>
<feature type="signal peptide" evidence="3">
    <location>
        <begin position="1"/>
        <end position="29"/>
    </location>
</feature>
<proteinExistence type="inferred from homology"/>
<reference evidence="5" key="1">
    <citation type="journal article" date="2014" name="Int. J. Syst. Evol. Microbiol.">
        <title>Complete genome of a new Firmicutes species belonging to the dominant human colonic microbiota ('Ruminococcus bicirculans') reveals two chromosomes and a selective capacity to utilize plant glucans.</title>
        <authorList>
            <consortium name="NISC Comparative Sequencing Program"/>
            <person name="Wegmann U."/>
            <person name="Louis P."/>
            <person name="Goesmann A."/>
            <person name="Henrissat B."/>
            <person name="Duncan S.H."/>
            <person name="Flint H.J."/>
        </authorList>
    </citation>
    <scope>NUCLEOTIDE SEQUENCE</scope>
    <source>
        <strain evidence="5">JCM 17590</strain>
    </source>
</reference>
<name>A0ABP7ZJF6_9MICO</name>
<evidence type="ECO:0000259" key="4">
    <source>
        <dbReference type="Pfam" id="PF13458"/>
    </source>
</evidence>
<dbReference type="SUPFAM" id="SSF53822">
    <property type="entry name" value="Periplasmic binding protein-like I"/>
    <property type="match status" value="1"/>
</dbReference>
<keyword evidence="2 3" id="KW-0732">Signal</keyword>
<dbReference type="InterPro" id="IPR028081">
    <property type="entry name" value="Leu-bd"/>
</dbReference>
<organism evidence="5 6">
    <name type="scientific">Gryllotalpicola daejeonensis</name>
    <dbReference type="NCBI Taxonomy" id="993087"/>
    <lineage>
        <taxon>Bacteria</taxon>
        <taxon>Bacillati</taxon>
        <taxon>Actinomycetota</taxon>
        <taxon>Actinomycetes</taxon>
        <taxon>Micrococcales</taxon>
        <taxon>Microbacteriaceae</taxon>
        <taxon>Gryllotalpicola</taxon>
    </lineage>
</organism>
<evidence type="ECO:0000313" key="5">
    <source>
        <dbReference type="EMBL" id="GAA4160084.1"/>
    </source>
</evidence>
<dbReference type="RefSeq" id="WP_344791196.1">
    <property type="nucleotide sequence ID" value="NZ_BAABBV010000001.1"/>
</dbReference>
<dbReference type="Gene3D" id="3.40.50.2300">
    <property type="match status" value="2"/>
</dbReference>
<protein>
    <recommendedName>
        <fullName evidence="4">Leucine-binding protein domain-containing protein</fullName>
    </recommendedName>
</protein>
<gene>
    <name evidence="5" type="ORF">GCM10022286_15620</name>
</gene>
<dbReference type="Pfam" id="PF13458">
    <property type="entry name" value="Peripla_BP_6"/>
    <property type="match status" value="1"/>
</dbReference>
<accession>A0ABP7ZJF6</accession>
<dbReference type="Proteomes" id="UP001415169">
    <property type="component" value="Unassembled WGS sequence"/>
</dbReference>
<dbReference type="InterPro" id="IPR028082">
    <property type="entry name" value="Peripla_BP_I"/>
</dbReference>
<evidence type="ECO:0000256" key="1">
    <source>
        <dbReference type="ARBA" id="ARBA00010062"/>
    </source>
</evidence>
<evidence type="ECO:0000256" key="3">
    <source>
        <dbReference type="SAM" id="SignalP"/>
    </source>
</evidence>
<dbReference type="EMBL" id="BAABBV010000001">
    <property type="protein sequence ID" value="GAA4160084.1"/>
    <property type="molecule type" value="Genomic_DNA"/>
</dbReference>
<dbReference type="PROSITE" id="PS51257">
    <property type="entry name" value="PROKAR_LIPOPROTEIN"/>
    <property type="match status" value="1"/>
</dbReference>
<comment type="caution">
    <text evidence="5">The sequence shown here is derived from an EMBL/GenBank/DDBJ whole genome shotgun (WGS) entry which is preliminary data.</text>
</comment>
<comment type="similarity">
    <text evidence="1">Belongs to the leucine-binding protein family.</text>
</comment>
<feature type="chain" id="PRO_5046021930" description="Leucine-binding protein domain-containing protein" evidence="3">
    <location>
        <begin position="30"/>
        <end position="456"/>
    </location>
</feature>
<reference evidence="5" key="2">
    <citation type="submission" date="2023-12" db="EMBL/GenBank/DDBJ databases">
        <authorList>
            <person name="Sun Q."/>
            <person name="Inoue M."/>
        </authorList>
    </citation>
    <scope>NUCLEOTIDE SEQUENCE</scope>
    <source>
        <strain evidence="5">JCM 17590</strain>
    </source>
</reference>
<dbReference type="InterPro" id="IPR051010">
    <property type="entry name" value="BCAA_transport"/>
</dbReference>
<evidence type="ECO:0000256" key="2">
    <source>
        <dbReference type="ARBA" id="ARBA00022729"/>
    </source>
</evidence>
<sequence length="456" mass="46056">MTTTSPRARVAAVLAGAAALALLVTGCSSDNGSSSAKKTDASSTKTLAAAKTCADGFDSSTTFGLGTFLPLTGSLASLGPAAVAGAGEALSEINAAGGVNGTDACIISTDSSDASNPTIGQQNINKLLQAKVSAILGAESSSVTENVLPTVSAASTVMFSPANTDDALTGASKWYFRDAAPNSVEGNALGSQILSNGQTKVAILVFNDSYGTNLRDSIQKAVEGGGGSVVYGAKGKGQEFPATETTFGSTVSAALATKPDAIVVDAFDQTNQILPALASAGWNMKNTYFVDGNLNDFTTVAGIPDLTGAQGSVQGANPSDDFKKKLDNWYAKNQAGKKITAYTYGAESYDATIILALAADLAGKSDPASIQANVLTVTGAKADGSGPADGATSCKSYADCLKLIKGGNKNIHYEGQSGVGPLNAGHDPSSGYISIYQYEGKNYSKFITSIKGSGSK</sequence>
<evidence type="ECO:0000313" key="6">
    <source>
        <dbReference type="Proteomes" id="UP001415169"/>
    </source>
</evidence>
<dbReference type="PANTHER" id="PTHR30483:SF6">
    <property type="entry name" value="PERIPLASMIC BINDING PROTEIN OF ABC TRANSPORTER FOR NATURAL AMINO ACIDS"/>
    <property type="match status" value="1"/>
</dbReference>
<keyword evidence="6" id="KW-1185">Reference proteome</keyword>